<dbReference type="GO" id="GO:0031146">
    <property type="term" value="P:SCF-dependent proteasomal ubiquitin-dependent protein catabolic process"/>
    <property type="evidence" value="ECO:0007669"/>
    <property type="project" value="TreeGrafter"/>
</dbReference>
<dbReference type="AlphaFoldDB" id="A0A067MND1"/>
<dbReference type="InterPro" id="IPR036047">
    <property type="entry name" value="F-box-like_dom_sf"/>
</dbReference>
<proteinExistence type="predicted"/>
<name>A0A067MND1_BOTB1</name>
<evidence type="ECO:0000313" key="3">
    <source>
        <dbReference type="Proteomes" id="UP000027195"/>
    </source>
</evidence>
<evidence type="ECO:0000313" key="2">
    <source>
        <dbReference type="EMBL" id="KDQ17064.1"/>
    </source>
</evidence>
<accession>A0A067MND1</accession>
<feature type="domain" description="F-box" evidence="1">
    <location>
        <begin position="2"/>
        <end position="56"/>
    </location>
</feature>
<dbReference type="SUPFAM" id="SSF52047">
    <property type="entry name" value="RNI-like"/>
    <property type="match status" value="1"/>
</dbReference>
<dbReference type="STRING" id="930990.A0A067MND1"/>
<reference evidence="3" key="1">
    <citation type="journal article" date="2014" name="Proc. Natl. Acad. Sci. U.S.A.">
        <title>Extensive sampling of basidiomycete genomes demonstrates inadequacy of the white-rot/brown-rot paradigm for wood decay fungi.</title>
        <authorList>
            <person name="Riley R."/>
            <person name="Salamov A.A."/>
            <person name="Brown D.W."/>
            <person name="Nagy L.G."/>
            <person name="Floudas D."/>
            <person name="Held B.W."/>
            <person name="Levasseur A."/>
            <person name="Lombard V."/>
            <person name="Morin E."/>
            <person name="Otillar R."/>
            <person name="Lindquist E.A."/>
            <person name="Sun H."/>
            <person name="LaButti K.M."/>
            <person name="Schmutz J."/>
            <person name="Jabbour D."/>
            <person name="Luo H."/>
            <person name="Baker S.E."/>
            <person name="Pisabarro A.G."/>
            <person name="Walton J.D."/>
            <person name="Blanchette R.A."/>
            <person name="Henrissat B."/>
            <person name="Martin F."/>
            <person name="Cullen D."/>
            <person name="Hibbett D.S."/>
            <person name="Grigoriev I.V."/>
        </authorList>
    </citation>
    <scope>NUCLEOTIDE SEQUENCE [LARGE SCALE GENOMIC DNA]</scope>
    <source>
        <strain evidence="3">FD-172 SS1</strain>
    </source>
</reference>
<dbReference type="OrthoDB" id="2269034at2759"/>
<dbReference type="Gene3D" id="1.20.1280.50">
    <property type="match status" value="1"/>
</dbReference>
<dbReference type="SUPFAM" id="SSF81383">
    <property type="entry name" value="F-box domain"/>
    <property type="match status" value="1"/>
</dbReference>
<dbReference type="PROSITE" id="PS50181">
    <property type="entry name" value="FBOX"/>
    <property type="match status" value="1"/>
</dbReference>
<dbReference type="Gene3D" id="3.80.10.10">
    <property type="entry name" value="Ribonuclease Inhibitor"/>
    <property type="match status" value="1"/>
</dbReference>
<dbReference type="PANTHER" id="PTHR13318">
    <property type="entry name" value="PARTNER OF PAIRED, ISOFORM B-RELATED"/>
    <property type="match status" value="1"/>
</dbReference>
<dbReference type="InterPro" id="IPR032675">
    <property type="entry name" value="LRR_dom_sf"/>
</dbReference>
<dbReference type="InterPro" id="IPR001810">
    <property type="entry name" value="F-box_dom"/>
</dbReference>
<dbReference type="GO" id="GO:0019005">
    <property type="term" value="C:SCF ubiquitin ligase complex"/>
    <property type="evidence" value="ECO:0007669"/>
    <property type="project" value="TreeGrafter"/>
</dbReference>
<gene>
    <name evidence="2" type="ORF">BOTBODRAFT_224301</name>
</gene>
<sequence length="522" mass="58879">MASNIQRIPTEILLQIFQIYKSQKCEDSTQHLFHLSLVCRPWRDFIQRCPALWSDMWLDVSTGKVEQQAAYQLERAGRTLLSLAIMFPWQHTVKERGEQGSAEPLPVRLANTLRNTMVRWESFRMHARPYEAQLFLDNCAGYTPNLSTIIIKSRYVDRNTFPPTLSIPFQRPVEAKRGPPITTSFRSILPVWSSLGTNVTEIQIDFTEVRLRAAQFVALLLSCPNLVQLTVTGAYDLTIDNISDPVLVPLPYLTDLRVSHIREPEYLIGVLRLQALQSLCIDEFEWSPAMGGILQNIFQTCNSLEKAEILPGDGGLEIYEDTFAQERIVLPSLKDLSLSAEATMYPLLQRLSLPQLISASFFDIDGPPPDSTRKITLPSLLSLELHGSTTFLHYVDAPNLVELDLVEETRSTGADPLRSLIEGPRPSLRSLWLDIRGLTDRDIIRCLELLPFLEELEICNCTVSDETLRALAKPPPSIWLAVIQKGLVPRLKSATFVCTHITDEGFATLVASRPAVDWKCID</sequence>
<dbReference type="Proteomes" id="UP000027195">
    <property type="component" value="Unassembled WGS sequence"/>
</dbReference>
<keyword evidence="3" id="KW-1185">Reference proteome</keyword>
<dbReference type="HOGENOM" id="CLU_019609_1_0_1"/>
<dbReference type="Pfam" id="PF12937">
    <property type="entry name" value="F-box-like"/>
    <property type="match status" value="1"/>
</dbReference>
<organism evidence="2 3">
    <name type="scientific">Botryobasidium botryosum (strain FD-172 SS1)</name>
    <dbReference type="NCBI Taxonomy" id="930990"/>
    <lineage>
        <taxon>Eukaryota</taxon>
        <taxon>Fungi</taxon>
        <taxon>Dikarya</taxon>
        <taxon>Basidiomycota</taxon>
        <taxon>Agaricomycotina</taxon>
        <taxon>Agaricomycetes</taxon>
        <taxon>Cantharellales</taxon>
        <taxon>Botryobasidiaceae</taxon>
        <taxon>Botryobasidium</taxon>
    </lineage>
</organism>
<evidence type="ECO:0000259" key="1">
    <source>
        <dbReference type="PROSITE" id="PS50181"/>
    </source>
</evidence>
<dbReference type="EMBL" id="KL198025">
    <property type="protein sequence ID" value="KDQ17064.1"/>
    <property type="molecule type" value="Genomic_DNA"/>
</dbReference>
<dbReference type="InParanoid" id="A0A067MND1"/>
<protein>
    <recommendedName>
        <fullName evidence="1">F-box domain-containing protein</fullName>
    </recommendedName>
</protein>